<dbReference type="GO" id="GO:0032993">
    <property type="term" value="C:protein-DNA complex"/>
    <property type="evidence" value="ECO:0007669"/>
    <property type="project" value="TreeGrafter"/>
</dbReference>
<evidence type="ECO:0000259" key="8">
    <source>
        <dbReference type="PROSITE" id="PS50110"/>
    </source>
</evidence>
<organism evidence="10 11">
    <name type="scientific">Flexistipes sinusarabici</name>
    <dbReference type="NCBI Taxonomy" id="2352"/>
    <lineage>
        <taxon>Bacteria</taxon>
        <taxon>Pseudomonadati</taxon>
        <taxon>Deferribacterota</taxon>
        <taxon>Deferribacteres</taxon>
        <taxon>Deferribacterales</taxon>
        <taxon>Flexistipitaceae</taxon>
        <taxon>Flexistipes</taxon>
    </lineage>
</organism>
<dbReference type="AlphaFoldDB" id="A0A3D5QBC2"/>
<evidence type="ECO:0000256" key="4">
    <source>
        <dbReference type="ARBA" id="ARBA00023125"/>
    </source>
</evidence>
<feature type="modified residue" description="4-aspartylphosphate" evidence="6">
    <location>
        <position position="53"/>
    </location>
</feature>
<proteinExistence type="predicted"/>
<evidence type="ECO:0000256" key="3">
    <source>
        <dbReference type="ARBA" id="ARBA00023012"/>
    </source>
</evidence>
<gene>
    <name evidence="10" type="ORF">DHM44_05070</name>
</gene>
<keyword evidence="2 6" id="KW-0597">Phosphoprotein</keyword>
<feature type="domain" description="Response regulatory" evidence="8">
    <location>
        <begin position="4"/>
        <end position="117"/>
    </location>
</feature>
<evidence type="ECO:0000259" key="9">
    <source>
        <dbReference type="PROSITE" id="PS51755"/>
    </source>
</evidence>
<evidence type="ECO:0000256" key="6">
    <source>
        <dbReference type="PROSITE-ProRule" id="PRU00169"/>
    </source>
</evidence>
<evidence type="ECO:0000313" key="11">
    <source>
        <dbReference type="Proteomes" id="UP000262325"/>
    </source>
</evidence>
<dbReference type="SMART" id="SM00862">
    <property type="entry name" value="Trans_reg_C"/>
    <property type="match status" value="1"/>
</dbReference>
<evidence type="ECO:0000313" key="10">
    <source>
        <dbReference type="EMBL" id="HCW93033.1"/>
    </source>
</evidence>
<feature type="DNA-binding region" description="OmpR/PhoB-type" evidence="7">
    <location>
        <begin position="131"/>
        <end position="231"/>
    </location>
</feature>
<dbReference type="PANTHER" id="PTHR48111">
    <property type="entry name" value="REGULATOR OF RPOS"/>
    <property type="match status" value="1"/>
</dbReference>
<comment type="caution">
    <text evidence="10">The sequence shown here is derived from an EMBL/GenBank/DDBJ whole genome shotgun (WGS) entry which is preliminary data.</text>
</comment>
<evidence type="ECO:0000256" key="7">
    <source>
        <dbReference type="PROSITE-ProRule" id="PRU01091"/>
    </source>
</evidence>
<dbReference type="SMART" id="SM00448">
    <property type="entry name" value="REC"/>
    <property type="match status" value="1"/>
</dbReference>
<dbReference type="InterPro" id="IPR001867">
    <property type="entry name" value="OmpR/PhoB-type_DNA-bd"/>
</dbReference>
<keyword evidence="4 7" id="KW-0238">DNA-binding</keyword>
<dbReference type="FunFam" id="1.10.10.10:FF:000018">
    <property type="entry name" value="DNA-binding response regulator ResD"/>
    <property type="match status" value="1"/>
</dbReference>
<dbReference type="GO" id="GO:0006355">
    <property type="term" value="P:regulation of DNA-templated transcription"/>
    <property type="evidence" value="ECO:0007669"/>
    <property type="project" value="InterPro"/>
</dbReference>
<dbReference type="Gene3D" id="3.40.50.2300">
    <property type="match status" value="1"/>
</dbReference>
<dbReference type="InterPro" id="IPR039420">
    <property type="entry name" value="WalR-like"/>
</dbReference>
<dbReference type="Gene3D" id="1.10.10.10">
    <property type="entry name" value="Winged helix-like DNA-binding domain superfamily/Winged helix DNA-binding domain"/>
    <property type="match status" value="1"/>
</dbReference>
<dbReference type="GO" id="GO:0000976">
    <property type="term" value="F:transcription cis-regulatory region binding"/>
    <property type="evidence" value="ECO:0007669"/>
    <property type="project" value="TreeGrafter"/>
</dbReference>
<dbReference type="GO" id="GO:0005829">
    <property type="term" value="C:cytosol"/>
    <property type="evidence" value="ECO:0007669"/>
    <property type="project" value="TreeGrafter"/>
</dbReference>
<dbReference type="PANTHER" id="PTHR48111:SF73">
    <property type="entry name" value="ALKALINE PHOSPHATASE SYNTHESIS TRANSCRIPTIONAL REGULATORY PROTEIN PHOP"/>
    <property type="match status" value="1"/>
</dbReference>
<dbReference type="InterPro" id="IPR011006">
    <property type="entry name" value="CheY-like_superfamily"/>
</dbReference>
<sequence>MKCRILVVDDDIEILDLVKILLKMEDFEVITSTSGLQGLELLKNNSYSLVILDLGLPDIDGEQLCKLIRKQYNTPILILSAKESATNKVLCFEYGADDYLTKPFENIELVARIKAIMRRCCPETEKDENEDGEIHYKDLVINTHERNVQKNSKYIDMTPKEYDLLLYFIRNKGQTLSRDKIIKELWGKDVLYKFSRSLDVHVQHLRQKIEDNPKNPSFIKTVSGVGYKVES</sequence>
<name>A0A3D5QBC2_FLESI</name>
<dbReference type="InterPro" id="IPR001789">
    <property type="entry name" value="Sig_transdc_resp-reg_receiver"/>
</dbReference>
<dbReference type="CDD" id="cd00383">
    <property type="entry name" value="trans_reg_C"/>
    <property type="match status" value="1"/>
</dbReference>
<dbReference type="CDD" id="cd17574">
    <property type="entry name" value="REC_OmpR"/>
    <property type="match status" value="1"/>
</dbReference>
<dbReference type="EMBL" id="DPPF01000102">
    <property type="protein sequence ID" value="HCW93033.1"/>
    <property type="molecule type" value="Genomic_DNA"/>
</dbReference>
<dbReference type="Proteomes" id="UP000262325">
    <property type="component" value="Unassembled WGS sequence"/>
</dbReference>
<feature type="domain" description="OmpR/PhoB-type" evidence="9">
    <location>
        <begin position="131"/>
        <end position="231"/>
    </location>
</feature>
<comment type="function">
    <text evidence="5">This protein is a positive regulator for the phosphate regulon. Transcription of this operon is positively regulated by PhoB and PhoR when phosphate is limited.</text>
</comment>
<keyword evidence="3" id="KW-0902">Two-component regulatory system</keyword>
<dbReference type="Pfam" id="PF00486">
    <property type="entry name" value="Trans_reg_C"/>
    <property type="match status" value="1"/>
</dbReference>
<reference evidence="10 11" key="1">
    <citation type="journal article" date="2018" name="Nat. Biotechnol.">
        <title>A standardized bacterial taxonomy based on genome phylogeny substantially revises the tree of life.</title>
        <authorList>
            <person name="Parks D.H."/>
            <person name="Chuvochina M."/>
            <person name="Waite D.W."/>
            <person name="Rinke C."/>
            <person name="Skarshewski A."/>
            <person name="Chaumeil P.A."/>
            <person name="Hugenholtz P."/>
        </authorList>
    </citation>
    <scope>NUCLEOTIDE SEQUENCE [LARGE SCALE GENOMIC DNA]</scope>
    <source>
        <strain evidence="10">UBA8672</strain>
    </source>
</reference>
<evidence type="ECO:0000256" key="1">
    <source>
        <dbReference type="ARBA" id="ARBA00013332"/>
    </source>
</evidence>
<dbReference type="Gene3D" id="6.10.250.690">
    <property type="match status" value="1"/>
</dbReference>
<evidence type="ECO:0000256" key="5">
    <source>
        <dbReference type="ARBA" id="ARBA00024735"/>
    </source>
</evidence>
<dbReference type="InterPro" id="IPR036388">
    <property type="entry name" value="WH-like_DNA-bd_sf"/>
</dbReference>
<protein>
    <recommendedName>
        <fullName evidence="1">Phosphate regulon transcriptional regulatory protein PhoB</fullName>
    </recommendedName>
</protein>
<dbReference type="PROSITE" id="PS50110">
    <property type="entry name" value="RESPONSE_REGULATORY"/>
    <property type="match status" value="1"/>
</dbReference>
<evidence type="ECO:0000256" key="2">
    <source>
        <dbReference type="ARBA" id="ARBA00022553"/>
    </source>
</evidence>
<dbReference type="PROSITE" id="PS51755">
    <property type="entry name" value="OMPR_PHOB"/>
    <property type="match status" value="1"/>
</dbReference>
<dbReference type="Pfam" id="PF00072">
    <property type="entry name" value="Response_reg"/>
    <property type="match status" value="1"/>
</dbReference>
<dbReference type="GO" id="GO:0000156">
    <property type="term" value="F:phosphorelay response regulator activity"/>
    <property type="evidence" value="ECO:0007669"/>
    <property type="project" value="TreeGrafter"/>
</dbReference>
<accession>A0A3D5QBC2</accession>
<dbReference type="SUPFAM" id="SSF52172">
    <property type="entry name" value="CheY-like"/>
    <property type="match status" value="1"/>
</dbReference>